<comment type="subcellular location">
    <subcellularLocation>
        <location evidence="1">Cytoplasm</location>
    </subcellularLocation>
</comment>
<evidence type="ECO:0000256" key="6">
    <source>
        <dbReference type="ARBA" id="ARBA00022833"/>
    </source>
</evidence>
<feature type="compositionally biased region" description="Low complexity" evidence="9">
    <location>
        <begin position="306"/>
        <end position="315"/>
    </location>
</feature>
<keyword evidence="2" id="KW-0963">Cytoplasm</keyword>
<dbReference type="InterPro" id="IPR032402">
    <property type="entry name" value="AbLIM_anchor"/>
</dbReference>
<dbReference type="SMART" id="SM00132">
    <property type="entry name" value="LIM"/>
    <property type="match status" value="4"/>
</dbReference>
<dbReference type="AlphaFoldDB" id="A0A3Q0RCD4"/>
<feature type="domain" description="LIM zinc-binding" evidence="10">
    <location>
        <begin position="104"/>
        <end position="163"/>
    </location>
</feature>
<evidence type="ECO:0000256" key="2">
    <source>
        <dbReference type="ARBA" id="ARBA00022490"/>
    </source>
</evidence>
<keyword evidence="4 8" id="KW-0479">Metal-binding</keyword>
<evidence type="ECO:0000259" key="10">
    <source>
        <dbReference type="PROSITE" id="PS50023"/>
    </source>
</evidence>
<evidence type="ECO:0000256" key="4">
    <source>
        <dbReference type="ARBA" id="ARBA00022723"/>
    </source>
</evidence>
<dbReference type="GO" id="GO:0007010">
    <property type="term" value="P:cytoskeleton organization"/>
    <property type="evidence" value="ECO:0007669"/>
    <property type="project" value="InterPro"/>
</dbReference>
<dbReference type="CDD" id="cd09328">
    <property type="entry name" value="LIM2_abLIM"/>
    <property type="match status" value="1"/>
</dbReference>
<dbReference type="Pfam" id="PF02209">
    <property type="entry name" value="VHP"/>
    <property type="match status" value="1"/>
</dbReference>
<dbReference type="PROSITE" id="PS50023">
    <property type="entry name" value="LIM_DOMAIN_2"/>
    <property type="match status" value="2"/>
</dbReference>
<dbReference type="CDD" id="cd09327">
    <property type="entry name" value="LIM1_abLIM"/>
    <property type="match status" value="1"/>
</dbReference>
<feature type="compositionally biased region" description="Basic and acidic residues" evidence="9">
    <location>
        <begin position="285"/>
        <end position="295"/>
    </location>
</feature>
<dbReference type="GO" id="GO:0001725">
    <property type="term" value="C:stress fiber"/>
    <property type="evidence" value="ECO:0007669"/>
    <property type="project" value="TreeGrafter"/>
</dbReference>
<dbReference type="CDD" id="cd09330">
    <property type="entry name" value="LIM4_abLIM"/>
    <property type="match status" value="1"/>
</dbReference>
<dbReference type="CDD" id="cd09329">
    <property type="entry name" value="LIM3_abLIM"/>
    <property type="match status" value="1"/>
</dbReference>
<keyword evidence="13" id="KW-1185">Reference proteome</keyword>
<evidence type="ECO:0000256" key="7">
    <source>
        <dbReference type="ARBA" id="ARBA00023038"/>
    </source>
</evidence>
<keyword evidence="6 8" id="KW-0862">Zinc</keyword>
<dbReference type="GO" id="GO:0030032">
    <property type="term" value="P:lamellipodium assembly"/>
    <property type="evidence" value="ECO:0007669"/>
    <property type="project" value="TreeGrafter"/>
</dbReference>
<dbReference type="GO" id="GO:0005737">
    <property type="term" value="C:cytoplasm"/>
    <property type="evidence" value="ECO:0007669"/>
    <property type="project" value="UniProtKB-SubCell"/>
</dbReference>
<dbReference type="Pfam" id="PF00412">
    <property type="entry name" value="LIM"/>
    <property type="match status" value="4"/>
</dbReference>
<evidence type="ECO:0000256" key="5">
    <source>
        <dbReference type="ARBA" id="ARBA00022737"/>
    </source>
</evidence>
<dbReference type="InterPro" id="IPR001781">
    <property type="entry name" value="Znf_LIM"/>
</dbReference>
<evidence type="ECO:0000313" key="13">
    <source>
        <dbReference type="Proteomes" id="UP000261340"/>
    </source>
</evidence>
<dbReference type="SUPFAM" id="SSF57716">
    <property type="entry name" value="Glucocorticoid receptor-like (DNA-binding domain)"/>
    <property type="match status" value="6"/>
</dbReference>
<dbReference type="GeneTree" id="ENSGT00950000182850"/>
<organism evidence="12 13">
    <name type="scientific">Amphilophus citrinellus</name>
    <name type="common">Midas cichlid</name>
    <name type="synonym">Cichlasoma citrinellum</name>
    <dbReference type="NCBI Taxonomy" id="61819"/>
    <lineage>
        <taxon>Eukaryota</taxon>
        <taxon>Metazoa</taxon>
        <taxon>Chordata</taxon>
        <taxon>Craniata</taxon>
        <taxon>Vertebrata</taxon>
        <taxon>Euteleostomi</taxon>
        <taxon>Actinopterygii</taxon>
        <taxon>Neopterygii</taxon>
        <taxon>Teleostei</taxon>
        <taxon>Neoteleostei</taxon>
        <taxon>Acanthomorphata</taxon>
        <taxon>Ovalentaria</taxon>
        <taxon>Cichlomorphae</taxon>
        <taxon>Cichliformes</taxon>
        <taxon>Cichlidae</taxon>
        <taxon>New World cichlids</taxon>
        <taxon>Cichlasomatinae</taxon>
        <taxon>Heroini</taxon>
        <taxon>Amphilophus</taxon>
    </lineage>
</organism>
<accession>A0A3Q0RCD4</accession>
<feature type="domain" description="HP" evidence="11">
    <location>
        <begin position="583"/>
        <end position="651"/>
    </location>
</feature>
<evidence type="ECO:0000256" key="3">
    <source>
        <dbReference type="ARBA" id="ARBA00022553"/>
    </source>
</evidence>
<evidence type="ECO:0000256" key="9">
    <source>
        <dbReference type="SAM" id="MobiDB-lite"/>
    </source>
</evidence>
<dbReference type="SMART" id="SM00153">
    <property type="entry name" value="VHP"/>
    <property type="match status" value="1"/>
</dbReference>
<sequence length="651" mass="74503">MGERNTVRQQPGYDGLCNYAQKITSCFGLDAHAQDTHHHSTEKPLIQCYKCGQPCKGEVLRVQNKHFHLKCFTCKCGCDLAQGGFFMKNGEYLCTLDYQRMHGTRCNGCGDFVEGEVVTALGKTYHPACFVCTICRPFPAGDRVTFNGKDCLCQYCVEPMSPGPKDILGSSCAGCGRDIKNGQALLALDKQWHLGCFKCKACSKVLTGEYISDGAPYCEKDYQTHFGVQCEACHQFITGKVLEAGDKHYHPSCARCSRCNQMFTEGEEMYLQSTVWHPGCKNTMRSEERHRERPTRSSSESICSRPGSSIPGSPGHTIYAKVDNEILDYRDLAAIPKVKAIYDIERPDLITYEPMYTTSLDEREERRESVGELHTARRERSPLPDDKGSYDRRERILQRSTSQGSIGSPVYNRHGYTPTLLRSPQHFHRPTDPPSGRSSPLPLRPDSRPVTPPLCQTPKHFHLPQGSNIYRKPPIYKQHGRRRSREEEEEEALKRKQLQEEHLSKIQSGLGKLILKEEMEKEEIRERHARSLSAQRYFLQPQSTDFTQYNSYGDMCGGFRKHHIKDGRAALARMDRGVSMPNMLEPKVYPYEMLMITSRGRAKLPRDVDRTRLERHLAPETFFDIFGMEIQEFDRLPLWKRNDMKKKAKLF</sequence>
<dbReference type="FunFam" id="2.10.110.10:FF:000004">
    <property type="entry name" value="actin-binding LIM protein 1 isoform X1"/>
    <property type="match status" value="1"/>
</dbReference>
<dbReference type="GO" id="GO:0046872">
    <property type="term" value="F:metal ion binding"/>
    <property type="evidence" value="ECO:0007669"/>
    <property type="project" value="UniProtKB-KW"/>
</dbReference>
<dbReference type="Proteomes" id="UP000261340">
    <property type="component" value="Unplaced"/>
</dbReference>
<dbReference type="GO" id="GO:0051015">
    <property type="term" value="F:actin filament binding"/>
    <property type="evidence" value="ECO:0007669"/>
    <property type="project" value="TreeGrafter"/>
</dbReference>
<dbReference type="GO" id="GO:0060271">
    <property type="term" value="P:cilium assembly"/>
    <property type="evidence" value="ECO:0007669"/>
    <property type="project" value="TreeGrafter"/>
</dbReference>
<name>A0A3Q0RCD4_AMPCI</name>
<evidence type="ECO:0000256" key="1">
    <source>
        <dbReference type="ARBA" id="ARBA00004496"/>
    </source>
</evidence>
<dbReference type="FunFam" id="2.10.110.10:FF:000024">
    <property type="entry name" value="actin-binding LIM protein 1 isoform X1"/>
    <property type="match status" value="1"/>
</dbReference>
<dbReference type="InterPro" id="IPR003128">
    <property type="entry name" value="Villin_headpiece"/>
</dbReference>
<dbReference type="PANTHER" id="PTHR24213:SF18">
    <property type="entry name" value="ACTIN-BINDING LIM PROTEIN 1"/>
    <property type="match status" value="1"/>
</dbReference>
<dbReference type="FunFam" id="2.10.110.10:FF:000055">
    <property type="entry name" value="Actin binding LIM protein 1"/>
    <property type="match status" value="1"/>
</dbReference>
<evidence type="ECO:0000259" key="11">
    <source>
        <dbReference type="PROSITE" id="PS51089"/>
    </source>
</evidence>
<dbReference type="Ensembl" id="ENSACIT00000006814.1">
    <property type="protein sequence ID" value="ENSACIP00000006615.1"/>
    <property type="gene ID" value="ENSACIG00000005032.1"/>
</dbReference>
<feature type="region of interest" description="Disordered" evidence="9">
    <location>
        <begin position="360"/>
        <end position="496"/>
    </location>
</feature>
<evidence type="ECO:0000256" key="8">
    <source>
        <dbReference type="PROSITE-ProRule" id="PRU00125"/>
    </source>
</evidence>
<proteinExistence type="predicted"/>
<dbReference type="PROSITE" id="PS51089">
    <property type="entry name" value="HP"/>
    <property type="match status" value="1"/>
</dbReference>
<dbReference type="SUPFAM" id="SSF47050">
    <property type="entry name" value="VHP, Villin headpiece domain"/>
    <property type="match status" value="1"/>
</dbReference>
<keyword evidence="5" id="KW-0677">Repeat</keyword>
<dbReference type="Gene3D" id="1.10.950.10">
    <property type="entry name" value="Villin headpiece domain"/>
    <property type="match status" value="1"/>
</dbReference>
<feature type="compositionally biased region" description="Basic and acidic residues" evidence="9">
    <location>
        <begin position="360"/>
        <end position="397"/>
    </location>
</feature>
<dbReference type="Pfam" id="PF16182">
    <property type="entry name" value="AbLIM_anchor"/>
    <property type="match status" value="2"/>
</dbReference>
<keyword evidence="7 8" id="KW-0440">LIM domain</keyword>
<reference evidence="12" key="2">
    <citation type="submission" date="2025-09" db="UniProtKB">
        <authorList>
            <consortium name="Ensembl"/>
        </authorList>
    </citation>
    <scope>IDENTIFICATION</scope>
</reference>
<dbReference type="PANTHER" id="PTHR24213">
    <property type="entry name" value="ACTIN-BINDING LIM PROTEIN"/>
    <property type="match status" value="1"/>
</dbReference>
<feature type="domain" description="LIM zinc-binding" evidence="10">
    <location>
        <begin position="170"/>
        <end position="228"/>
    </location>
</feature>
<dbReference type="InterPro" id="IPR051618">
    <property type="entry name" value="Actin-binding_LIM"/>
</dbReference>
<dbReference type="FunFam" id="1.10.950.10:FF:000001">
    <property type="entry name" value="actin-binding LIM protein 1 isoform X2"/>
    <property type="match status" value="1"/>
</dbReference>
<keyword evidence="3" id="KW-0597">Phosphoprotein</keyword>
<reference evidence="12" key="1">
    <citation type="submission" date="2025-08" db="UniProtKB">
        <authorList>
            <consortium name="Ensembl"/>
        </authorList>
    </citation>
    <scope>IDENTIFICATION</scope>
</reference>
<evidence type="ECO:0000313" key="12">
    <source>
        <dbReference type="Ensembl" id="ENSACIP00000006615.1"/>
    </source>
</evidence>
<dbReference type="InterPro" id="IPR036886">
    <property type="entry name" value="Villin_headpiece_dom_sf"/>
</dbReference>
<dbReference type="FunFam" id="2.10.110.10:FF:000003">
    <property type="entry name" value="actin-binding LIM protein 1 isoform X1"/>
    <property type="match status" value="1"/>
</dbReference>
<protein>
    <submittedName>
        <fullName evidence="12">Actin binding LIM protein 1a</fullName>
    </submittedName>
</protein>
<dbReference type="Gene3D" id="2.10.110.10">
    <property type="entry name" value="Cysteine Rich Protein"/>
    <property type="match status" value="4"/>
</dbReference>
<feature type="region of interest" description="Disordered" evidence="9">
    <location>
        <begin position="285"/>
        <end position="316"/>
    </location>
</feature>
<dbReference type="PROSITE" id="PS00478">
    <property type="entry name" value="LIM_DOMAIN_1"/>
    <property type="match status" value="1"/>
</dbReference>